<dbReference type="Gene3D" id="3.30.2140.20">
    <property type="match status" value="1"/>
</dbReference>
<organism evidence="2 3">
    <name type="scientific">Amanita muscaria (strain Koide BX008)</name>
    <dbReference type="NCBI Taxonomy" id="946122"/>
    <lineage>
        <taxon>Eukaryota</taxon>
        <taxon>Fungi</taxon>
        <taxon>Dikarya</taxon>
        <taxon>Basidiomycota</taxon>
        <taxon>Agaricomycotina</taxon>
        <taxon>Agaricomycetes</taxon>
        <taxon>Agaricomycetidae</taxon>
        <taxon>Agaricales</taxon>
        <taxon>Pluteineae</taxon>
        <taxon>Amanitaceae</taxon>
        <taxon>Amanita</taxon>
    </lineage>
</organism>
<accession>A0A0C2S9T1</accession>
<proteinExistence type="inferred from homology"/>
<dbReference type="HOGENOM" id="CLU_049918_2_1_1"/>
<evidence type="ECO:0000313" key="3">
    <source>
        <dbReference type="Proteomes" id="UP000054549"/>
    </source>
</evidence>
<reference evidence="2 3" key="1">
    <citation type="submission" date="2014-04" db="EMBL/GenBank/DDBJ databases">
        <title>Evolutionary Origins and Diversification of the Mycorrhizal Mutualists.</title>
        <authorList>
            <consortium name="DOE Joint Genome Institute"/>
            <consortium name="Mycorrhizal Genomics Consortium"/>
            <person name="Kohler A."/>
            <person name="Kuo A."/>
            <person name="Nagy L.G."/>
            <person name="Floudas D."/>
            <person name="Copeland A."/>
            <person name="Barry K.W."/>
            <person name="Cichocki N."/>
            <person name="Veneault-Fourrey C."/>
            <person name="LaButti K."/>
            <person name="Lindquist E.A."/>
            <person name="Lipzen A."/>
            <person name="Lundell T."/>
            <person name="Morin E."/>
            <person name="Murat C."/>
            <person name="Riley R."/>
            <person name="Ohm R."/>
            <person name="Sun H."/>
            <person name="Tunlid A."/>
            <person name="Henrissat B."/>
            <person name="Grigoriev I.V."/>
            <person name="Hibbett D.S."/>
            <person name="Martin F."/>
        </authorList>
    </citation>
    <scope>NUCLEOTIDE SEQUENCE [LARGE SCALE GENOMIC DNA]</scope>
    <source>
        <strain evidence="2 3">Koide BX008</strain>
    </source>
</reference>
<dbReference type="OrthoDB" id="10260017at2759"/>
<dbReference type="GO" id="GO:0016407">
    <property type="term" value="F:acetyltransferase activity"/>
    <property type="evidence" value="ECO:0007669"/>
    <property type="project" value="InterPro"/>
</dbReference>
<dbReference type="Proteomes" id="UP000054549">
    <property type="component" value="Unassembled WGS sequence"/>
</dbReference>
<dbReference type="InterPro" id="IPR038765">
    <property type="entry name" value="Papain-like_cys_pep_sf"/>
</dbReference>
<sequence>MEGTLRGGIYIKSKPSCYSPGQLARYLTRIQYTPKEHAEETFIADGSFPANFENLERLMRLHLVAFPFDNTAMHYTPSHVVDVDPQSLYRRLLDEKKGSYCFGQSSFVLHILRGLGYRAYNAAGRVNVHRLLEPTDFPPYDHVIVFVQPISDSNITYLFDVGFSNGPSRPILLTDSDKSIVFGTTETERFRIRKRADPRSSLESRDTSNNMHLDWALEVQHVNKHTPDPLTAPWIPLYPFNEEEFYENDIYNASFSFCTSPMPIHGGRLRNNIVASKCFLLDSEGNLIFDSDIAARELVNTDISKRNLGRALLFGKELKFIRGGESETTVLKTESERIAVLKDYFGIVITDEEKGHIRGLPSAIDVE</sequence>
<dbReference type="PANTHER" id="PTHR11786:SF0">
    <property type="entry name" value="ARYLAMINE N-ACETYLTRANSFERASE 4-RELATED"/>
    <property type="match status" value="1"/>
</dbReference>
<dbReference type="InterPro" id="IPR053710">
    <property type="entry name" value="Arylamine_NAT_domain_sf"/>
</dbReference>
<name>A0A0C2S9T1_AMAMK</name>
<dbReference type="SUPFAM" id="SSF54001">
    <property type="entry name" value="Cysteine proteinases"/>
    <property type="match status" value="1"/>
</dbReference>
<evidence type="ECO:0000313" key="2">
    <source>
        <dbReference type="EMBL" id="KIL59530.1"/>
    </source>
</evidence>
<dbReference type="InterPro" id="IPR001447">
    <property type="entry name" value="Arylamine_N-AcTrfase"/>
</dbReference>
<dbReference type="Pfam" id="PF00797">
    <property type="entry name" value="Acetyltransf_2"/>
    <property type="match status" value="1"/>
</dbReference>
<dbReference type="InParanoid" id="A0A0C2S9T1"/>
<evidence type="ECO:0000256" key="1">
    <source>
        <dbReference type="ARBA" id="ARBA00006547"/>
    </source>
</evidence>
<dbReference type="PANTHER" id="PTHR11786">
    <property type="entry name" value="N-HYDROXYARYLAMINE O-ACETYLTRANSFERASE"/>
    <property type="match status" value="1"/>
</dbReference>
<dbReference type="AlphaFoldDB" id="A0A0C2S9T1"/>
<keyword evidence="3" id="KW-1185">Reference proteome</keyword>
<comment type="similarity">
    <text evidence="1">Belongs to the arylamine N-acetyltransferase family.</text>
</comment>
<dbReference type="EMBL" id="KN818314">
    <property type="protein sequence ID" value="KIL59530.1"/>
    <property type="molecule type" value="Genomic_DNA"/>
</dbReference>
<protein>
    <submittedName>
        <fullName evidence="2">Uncharacterized protein</fullName>
    </submittedName>
</protein>
<gene>
    <name evidence="2" type="ORF">M378DRAFT_84965</name>
</gene>
<dbReference type="STRING" id="946122.A0A0C2S9T1"/>